<sequence>MALKATIYKADLNIADMDQHQYGDYQLTLALHPSETLERLMVRIVAFARYADEQLEFTKDLFETDEPALWKKDLTGQLEQWIEVGLPSEDKVKKAAARCKHVAVIAYGSQVEDWWKRNSKIKTLEKVEVWQISADSSAQLEQLCQRTMQLQLNVMDGEWTLIGDQTQVVIQWTQLQGLASHY</sequence>
<gene>
    <name evidence="1" type="ORF">D7V21_04365</name>
</gene>
<reference evidence="1 2" key="1">
    <citation type="submission" date="2018-09" db="EMBL/GenBank/DDBJ databases">
        <title>The draft genome of Acinetobacter spp. strains.</title>
        <authorList>
            <person name="Qin J."/>
            <person name="Feng Y."/>
            <person name="Zong Z."/>
        </authorList>
    </citation>
    <scope>NUCLEOTIDE SEQUENCE [LARGE SCALE GENOMIC DNA]</scope>
    <source>
        <strain evidence="1 2">WCHAc060096</strain>
    </source>
</reference>
<protein>
    <submittedName>
        <fullName evidence="1">YaeQ family protein</fullName>
    </submittedName>
</protein>
<comment type="caution">
    <text evidence="1">The sequence shown here is derived from an EMBL/GenBank/DDBJ whole genome shotgun (WGS) entry which is preliminary data.</text>
</comment>
<keyword evidence="2" id="KW-1185">Reference proteome</keyword>
<dbReference type="InterPro" id="IPR011335">
    <property type="entry name" value="Restrct_endonuc-II-like"/>
</dbReference>
<dbReference type="Proteomes" id="UP000269001">
    <property type="component" value="Unassembled WGS sequence"/>
</dbReference>
<dbReference type="Pfam" id="PF07152">
    <property type="entry name" value="YaeQ"/>
    <property type="match status" value="1"/>
</dbReference>
<dbReference type="PANTHER" id="PTHR38784">
    <property type="entry name" value="SUCROSE PHOSPHORYLASE"/>
    <property type="match status" value="1"/>
</dbReference>
<dbReference type="PIRSF" id="PIRSF011484">
    <property type="entry name" value="YaeQ"/>
    <property type="match status" value="1"/>
</dbReference>
<evidence type="ECO:0000313" key="1">
    <source>
        <dbReference type="EMBL" id="RKG35208.1"/>
    </source>
</evidence>
<dbReference type="InterPro" id="IPR009822">
    <property type="entry name" value="YaeQ"/>
</dbReference>
<dbReference type="SMART" id="SM01322">
    <property type="entry name" value="YaeQ"/>
    <property type="match status" value="1"/>
</dbReference>
<dbReference type="SUPFAM" id="SSF52980">
    <property type="entry name" value="Restriction endonuclease-like"/>
    <property type="match status" value="1"/>
</dbReference>
<proteinExistence type="predicted"/>
<organism evidence="1 2">
    <name type="scientific">Acinetobacter guerrae</name>
    <dbReference type="NCBI Taxonomy" id="1843371"/>
    <lineage>
        <taxon>Bacteria</taxon>
        <taxon>Pseudomonadati</taxon>
        <taxon>Pseudomonadota</taxon>
        <taxon>Gammaproteobacteria</taxon>
        <taxon>Moraxellales</taxon>
        <taxon>Moraxellaceae</taxon>
        <taxon>Acinetobacter</taxon>
    </lineage>
</organism>
<dbReference type="InterPro" id="IPR038590">
    <property type="entry name" value="YaeQ_sf"/>
</dbReference>
<dbReference type="RefSeq" id="WP_120369319.1">
    <property type="nucleotide sequence ID" value="NZ_BKYM01000024.1"/>
</dbReference>
<dbReference type="EMBL" id="RAXU01000004">
    <property type="protein sequence ID" value="RKG35208.1"/>
    <property type="molecule type" value="Genomic_DNA"/>
</dbReference>
<dbReference type="AlphaFoldDB" id="A0A3A8EM19"/>
<dbReference type="Gene3D" id="3.10.640.10">
    <property type="entry name" value="Restriction endonuclease-like alpha-beta roll domain"/>
    <property type="match status" value="1"/>
</dbReference>
<dbReference type="OrthoDB" id="5293309at2"/>
<accession>A0A3A8EM19</accession>
<dbReference type="PANTHER" id="PTHR38784:SF1">
    <property type="entry name" value="SUCROSE PHOSPHORYLASE"/>
    <property type="match status" value="1"/>
</dbReference>
<name>A0A3A8EM19_9GAMM</name>
<evidence type="ECO:0000313" key="2">
    <source>
        <dbReference type="Proteomes" id="UP000269001"/>
    </source>
</evidence>